<dbReference type="Gene3D" id="1.10.10.10">
    <property type="entry name" value="Winged helix-like DNA-binding domain superfamily/Winged helix DNA-binding domain"/>
    <property type="match status" value="1"/>
</dbReference>
<evidence type="ECO:0000259" key="5">
    <source>
        <dbReference type="Pfam" id="PF13404"/>
    </source>
</evidence>
<dbReference type="SMART" id="SM00344">
    <property type="entry name" value="HTH_ASNC"/>
    <property type="match status" value="1"/>
</dbReference>
<dbReference type="PRINTS" id="PR00033">
    <property type="entry name" value="HTHASNC"/>
</dbReference>
<dbReference type="PANTHER" id="PTHR30154">
    <property type="entry name" value="LEUCINE-RESPONSIVE REGULATORY PROTEIN"/>
    <property type="match status" value="1"/>
</dbReference>
<dbReference type="SUPFAM" id="SSF54909">
    <property type="entry name" value="Dimeric alpha+beta barrel"/>
    <property type="match status" value="1"/>
</dbReference>
<comment type="caution">
    <text evidence="6">The sequence shown here is derived from an EMBL/GenBank/DDBJ whole genome shotgun (WGS) entry which is preliminary data.</text>
</comment>
<keyword evidence="2" id="KW-0238">DNA-binding</keyword>
<sequence length="166" mass="17620">MTNDYRLDALDARLLLALDDDPEASVVSLARTLGVARNTVHARQRRLEQSQALGDVSRRLAPEALGRGLTAFVEIALSQAEAPAAYAALADIPEVIEVHATTGDADLLARVVARDAADLRGVTAAITAAPGVQRTSTSVALEQVVPYRLSAMLQRLAREDGARVRG</sequence>
<evidence type="ECO:0000313" key="6">
    <source>
        <dbReference type="EMBL" id="GHH75050.1"/>
    </source>
</evidence>
<evidence type="ECO:0000256" key="1">
    <source>
        <dbReference type="ARBA" id="ARBA00023015"/>
    </source>
</evidence>
<reference evidence="6" key="2">
    <citation type="submission" date="2020-09" db="EMBL/GenBank/DDBJ databases">
        <authorList>
            <person name="Sun Q."/>
            <person name="Zhou Y."/>
        </authorList>
    </citation>
    <scope>NUCLEOTIDE SEQUENCE</scope>
    <source>
        <strain evidence="6">CGMCC 4.7398</strain>
    </source>
</reference>
<proteinExistence type="predicted"/>
<feature type="domain" description="HTH asnC-type" evidence="5">
    <location>
        <begin position="7"/>
        <end position="48"/>
    </location>
</feature>
<dbReference type="GO" id="GO:0043565">
    <property type="term" value="F:sequence-specific DNA binding"/>
    <property type="evidence" value="ECO:0007669"/>
    <property type="project" value="InterPro"/>
</dbReference>
<dbReference type="InterPro" id="IPR036390">
    <property type="entry name" value="WH_DNA-bd_sf"/>
</dbReference>
<dbReference type="GO" id="GO:0043200">
    <property type="term" value="P:response to amino acid"/>
    <property type="evidence" value="ECO:0007669"/>
    <property type="project" value="TreeGrafter"/>
</dbReference>
<dbReference type="EMBL" id="BNAS01000004">
    <property type="protein sequence ID" value="GHH75050.1"/>
    <property type="molecule type" value="Genomic_DNA"/>
</dbReference>
<dbReference type="PANTHER" id="PTHR30154:SF34">
    <property type="entry name" value="TRANSCRIPTIONAL REGULATOR AZLB"/>
    <property type="match status" value="1"/>
</dbReference>
<dbReference type="InterPro" id="IPR019888">
    <property type="entry name" value="Tscrpt_reg_AsnC-like"/>
</dbReference>
<dbReference type="RefSeq" id="WP_189670099.1">
    <property type="nucleotide sequence ID" value="NZ_BNAS01000004.1"/>
</dbReference>
<accession>A0A919FZ31</accession>
<evidence type="ECO:0000259" key="4">
    <source>
        <dbReference type="Pfam" id="PF01037"/>
    </source>
</evidence>
<name>A0A919FZ31_9MICO</name>
<keyword evidence="7" id="KW-1185">Reference proteome</keyword>
<evidence type="ECO:0000256" key="3">
    <source>
        <dbReference type="ARBA" id="ARBA00023163"/>
    </source>
</evidence>
<dbReference type="InterPro" id="IPR011008">
    <property type="entry name" value="Dimeric_a/b-barrel"/>
</dbReference>
<gene>
    <name evidence="6" type="ORF">GCM10017772_30430</name>
</gene>
<dbReference type="GO" id="GO:0005829">
    <property type="term" value="C:cytosol"/>
    <property type="evidence" value="ECO:0007669"/>
    <property type="project" value="TreeGrafter"/>
</dbReference>
<dbReference type="Gene3D" id="3.30.70.920">
    <property type="match status" value="1"/>
</dbReference>
<keyword evidence="1" id="KW-0805">Transcription regulation</keyword>
<feature type="domain" description="Transcription regulator AsnC/Lrp ligand binding" evidence="4">
    <location>
        <begin position="73"/>
        <end position="143"/>
    </location>
</feature>
<dbReference type="InterPro" id="IPR000485">
    <property type="entry name" value="AsnC-type_HTH_dom"/>
</dbReference>
<protein>
    <submittedName>
        <fullName evidence="6">Transcriptional regulator, AsnC family protein</fullName>
    </submittedName>
</protein>
<dbReference type="InterPro" id="IPR036388">
    <property type="entry name" value="WH-like_DNA-bd_sf"/>
</dbReference>
<dbReference type="Pfam" id="PF13404">
    <property type="entry name" value="HTH_AsnC-type"/>
    <property type="match status" value="1"/>
</dbReference>
<keyword evidence="3" id="KW-0804">Transcription</keyword>
<evidence type="ECO:0000313" key="7">
    <source>
        <dbReference type="Proteomes" id="UP000627369"/>
    </source>
</evidence>
<reference evidence="6" key="1">
    <citation type="journal article" date="2014" name="Int. J. Syst. Evol. Microbiol.">
        <title>Complete genome sequence of Corynebacterium casei LMG S-19264T (=DSM 44701T), isolated from a smear-ripened cheese.</title>
        <authorList>
            <consortium name="US DOE Joint Genome Institute (JGI-PGF)"/>
            <person name="Walter F."/>
            <person name="Albersmeier A."/>
            <person name="Kalinowski J."/>
            <person name="Ruckert C."/>
        </authorList>
    </citation>
    <scope>NUCLEOTIDE SEQUENCE</scope>
    <source>
        <strain evidence="6">CGMCC 4.7398</strain>
    </source>
</reference>
<dbReference type="Proteomes" id="UP000627369">
    <property type="component" value="Unassembled WGS sequence"/>
</dbReference>
<dbReference type="AlphaFoldDB" id="A0A919FZ31"/>
<evidence type="ECO:0000256" key="2">
    <source>
        <dbReference type="ARBA" id="ARBA00023125"/>
    </source>
</evidence>
<dbReference type="SUPFAM" id="SSF46785">
    <property type="entry name" value="Winged helix' DNA-binding domain"/>
    <property type="match status" value="1"/>
</dbReference>
<dbReference type="InterPro" id="IPR019887">
    <property type="entry name" value="Tscrpt_reg_AsnC/Lrp_C"/>
</dbReference>
<dbReference type="Pfam" id="PF01037">
    <property type="entry name" value="AsnC_trans_reg"/>
    <property type="match status" value="1"/>
</dbReference>
<organism evidence="6 7">
    <name type="scientific">Promicromonospora soli</name>
    <dbReference type="NCBI Taxonomy" id="2035533"/>
    <lineage>
        <taxon>Bacteria</taxon>
        <taxon>Bacillati</taxon>
        <taxon>Actinomycetota</taxon>
        <taxon>Actinomycetes</taxon>
        <taxon>Micrococcales</taxon>
        <taxon>Promicromonosporaceae</taxon>
        <taxon>Promicromonospora</taxon>
    </lineage>
</organism>